<dbReference type="Proteomes" id="UP000504633">
    <property type="component" value="Unplaced"/>
</dbReference>
<dbReference type="RefSeq" id="XP_023160388.1">
    <property type="nucleotide sequence ID" value="XM_023304620.2"/>
</dbReference>
<organism evidence="1 2">
    <name type="scientific">Drosophila hydei</name>
    <name type="common">Fruit fly</name>
    <dbReference type="NCBI Taxonomy" id="7224"/>
    <lineage>
        <taxon>Eukaryota</taxon>
        <taxon>Metazoa</taxon>
        <taxon>Ecdysozoa</taxon>
        <taxon>Arthropoda</taxon>
        <taxon>Hexapoda</taxon>
        <taxon>Insecta</taxon>
        <taxon>Pterygota</taxon>
        <taxon>Neoptera</taxon>
        <taxon>Endopterygota</taxon>
        <taxon>Diptera</taxon>
        <taxon>Brachycera</taxon>
        <taxon>Muscomorpha</taxon>
        <taxon>Ephydroidea</taxon>
        <taxon>Drosophilidae</taxon>
        <taxon>Drosophila</taxon>
    </lineage>
</organism>
<evidence type="ECO:0000313" key="1">
    <source>
        <dbReference type="Proteomes" id="UP000504633"/>
    </source>
</evidence>
<dbReference type="KEGG" id="dhe:111592433"/>
<reference evidence="2" key="1">
    <citation type="submission" date="2025-08" db="UniProtKB">
        <authorList>
            <consortium name="RefSeq"/>
        </authorList>
    </citation>
    <scope>IDENTIFICATION</scope>
    <source>
        <strain evidence="2">15085-1641.00</strain>
        <tissue evidence="2">Whole body</tissue>
    </source>
</reference>
<sequence length="41" mass="4668">MHMWCERISATLGGILVGLWYGKTFPAEQKKADDSQKSKKK</sequence>
<dbReference type="GeneID" id="111592433"/>
<keyword evidence="1" id="KW-1185">Reference proteome</keyword>
<evidence type="ECO:0000313" key="2">
    <source>
        <dbReference type="RefSeq" id="XP_023160388.1"/>
    </source>
</evidence>
<dbReference type="AlphaFoldDB" id="A0A6J1L864"/>
<proteinExistence type="predicted"/>
<gene>
    <name evidence="2" type="primary">LOC111592433</name>
</gene>
<accession>A0A6J1L864</accession>
<protein>
    <submittedName>
        <fullName evidence="2">Uncharacterized protein LOC111592433</fullName>
    </submittedName>
</protein>
<name>A0A6J1L864_DROHY</name>